<protein>
    <submittedName>
        <fullName evidence="1">Uncharacterized protein</fullName>
    </submittedName>
</protein>
<keyword evidence="2" id="KW-1185">Reference proteome</keyword>
<dbReference type="Proteomes" id="UP001219525">
    <property type="component" value="Unassembled WGS sequence"/>
</dbReference>
<sequence>MQSDGSAMQSDGIRMSYLYTPPTTPPLPLNQSPPTIYPARCGGRIIVDRFLEQRYKRRARREDYRRLICLRCILEQPLSTEDRIIEWTVDLLVCVRRAAGRMRWAAGRMRWAAGLGRHMRGRAIGSRQREAGIGPAEGGEQQAAGRVAGSGWPAARAADRKKRAASSEYCTISTECSLILHFSMSENTNDISKAQGYPLHGCGEKLKIHQNNCRLESRVDQIFDVFGEFLHNQKLVRPKIWWRAVGSGKQRSAGGGYGKWATEAAVKESGQRVLSDAGSVWRTVGNGKQRAAANRGKCLGRRRRQAACEANDILHWQLHEGQTPSGVSKLRTLLRGNSRVQGLGHVILRDDLSQPIKLKLIPSLLLPPQSPVPLSRSAGHETPPVAAPLSPGPMQHPGFLSFSATEPIYLIPMLDALGASPNLRSLSFIYTRGAPDSISATQLTATLRRIAARRSDIALVLELGAVTNRALTTDEQVVARSLACVRHIDVDCASVAAGRAILPWLDLLPALERVTFRSERGIFQAGGRRRDPHSETMRFLEDAMAGLPNVAEVVLRENTAESSAPGGQRVAAHRGLWRTGIYPMTPHSGI</sequence>
<name>A0AAD6VC60_9AGAR</name>
<gene>
    <name evidence="1" type="ORF">GGX14DRAFT_396011</name>
</gene>
<dbReference type="EMBL" id="JARJCW010000034">
    <property type="protein sequence ID" value="KAJ7208363.1"/>
    <property type="molecule type" value="Genomic_DNA"/>
</dbReference>
<comment type="caution">
    <text evidence="1">The sequence shown here is derived from an EMBL/GenBank/DDBJ whole genome shotgun (WGS) entry which is preliminary data.</text>
</comment>
<dbReference type="AlphaFoldDB" id="A0AAD6VC60"/>
<evidence type="ECO:0000313" key="1">
    <source>
        <dbReference type="EMBL" id="KAJ7208363.1"/>
    </source>
</evidence>
<reference evidence="1" key="1">
    <citation type="submission" date="2023-03" db="EMBL/GenBank/DDBJ databases">
        <title>Massive genome expansion in bonnet fungi (Mycena s.s.) driven by repeated elements and novel gene families across ecological guilds.</title>
        <authorList>
            <consortium name="Lawrence Berkeley National Laboratory"/>
            <person name="Harder C.B."/>
            <person name="Miyauchi S."/>
            <person name="Viragh M."/>
            <person name="Kuo A."/>
            <person name="Thoen E."/>
            <person name="Andreopoulos B."/>
            <person name="Lu D."/>
            <person name="Skrede I."/>
            <person name="Drula E."/>
            <person name="Henrissat B."/>
            <person name="Morin E."/>
            <person name="Kohler A."/>
            <person name="Barry K."/>
            <person name="LaButti K."/>
            <person name="Morin E."/>
            <person name="Salamov A."/>
            <person name="Lipzen A."/>
            <person name="Mereny Z."/>
            <person name="Hegedus B."/>
            <person name="Baldrian P."/>
            <person name="Stursova M."/>
            <person name="Weitz H."/>
            <person name="Taylor A."/>
            <person name="Grigoriev I.V."/>
            <person name="Nagy L.G."/>
            <person name="Martin F."/>
            <person name="Kauserud H."/>
        </authorList>
    </citation>
    <scope>NUCLEOTIDE SEQUENCE</scope>
    <source>
        <strain evidence="1">9144</strain>
    </source>
</reference>
<organism evidence="1 2">
    <name type="scientific">Mycena pura</name>
    <dbReference type="NCBI Taxonomy" id="153505"/>
    <lineage>
        <taxon>Eukaryota</taxon>
        <taxon>Fungi</taxon>
        <taxon>Dikarya</taxon>
        <taxon>Basidiomycota</taxon>
        <taxon>Agaricomycotina</taxon>
        <taxon>Agaricomycetes</taxon>
        <taxon>Agaricomycetidae</taxon>
        <taxon>Agaricales</taxon>
        <taxon>Marasmiineae</taxon>
        <taxon>Mycenaceae</taxon>
        <taxon>Mycena</taxon>
    </lineage>
</organism>
<accession>A0AAD6VC60</accession>
<proteinExistence type="predicted"/>
<evidence type="ECO:0000313" key="2">
    <source>
        <dbReference type="Proteomes" id="UP001219525"/>
    </source>
</evidence>